<dbReference type="Proteomes" id="UP000794436">
    <property type="component" value="Unassembled WGS sequence"/>
</dbReference>
<dbReference type="PANTHER" id="PTHR13510">
    <property type="entry name" value="FYVE-FINGER-CONTAINING RAB5 EFFECTOR PROTEIN RABENOSYN-5-RELATED"/>
    <property type="match status" value="1"/>
</dbReference>
<dbReference type="EMBL" id="SPLM01000076">
    <property type="protein sequence ID" value="TMW61388.1"/>
    <property type="molecule type" value="Genomic_DNA"/>
</dbReference>
<dbReference type="AlphaFoldDB" id="A0A8K1CF37"/>
<accession>A0A8K1CF37</accession>
<dbReference type="InterPro" id="IPR023393">
    <property type="entry name" value="START-like_dom_sf"/>
</dbReference>
<keyword evidence="2" id="KW-1185">Reference proteome</keyword>
<name>A0A8K1CF37_PYTOL</name>
<proteinExistence type="predicted"/>
<sequence>MLKLKARRKAEDVPMLKLHDGEKSAILAEVTALITETMTYERIFRDGAGPLDPSKWKEVKARDNFRLYRERKPSNTVTPFFAGDVGGFGIIEPPTLLSLRDLRPLSNSGLTVCSTTDDVEDIVTSIKQSNVPLLIGEGHVEGSLEDVMYGGMAGDEVSSRLRMAYMKDNFSDTKILATIRASTVDAPFDYVVIKWLAMETSSPIMSSQREFLVIEAIGIAVDAFGDQYGYGIMHPFQHPDIPEDPQITRGLMATAYINREVSADRTHLFVRGFVAPPNSEISPKAMVKLAAASLISAANVADASYAKKLSWLMIQNLKSPPSDHQSSSSTCCEQRSTFAKLTSVNCQACGQSTCGKCTLQRNIVVEMTTTNVKEEQLPFCFACVIKAKQMSPRDVAITALELYENDKPECGP</sequence>
<protein>
    <submittedName>
        <fullName evidence="1">Uncharacterized protein</fullName>
    </submittedName>
</protein>
<evidence type="ECO:0000313" key="2">
    <source>
        <dbReference type="Proteomes" id="UP000794436"/>
    </source>
</evidence>
<comment type="caution">
    <text evidence="1">The sequence shown here is derived from an EMBL/GenBank/DDBJ whole genome shotgun (WGS) entry which is preliminary data.</text>
</comment>
<dbReference type="PANTHER" id="PTHR13510:SF44">
    <property type="entry name" value="RABENOSYN-5"/>
    <property type="match status" value="1"/>
</dbReference>
<gene>
    <name evidence="1" type="ORF">Poli38472_012579</name>
</gene>
<dbReference type="InterPro" id="IPR052727">
    <property type="entry name" value="Rab4/Rab5_effector"/>
</dbReference>
<organism evidence="1 2">
    <name type="scientific">Pythium oligandrum</name>
    <name type="common">Mycoparasitic fungus</name>
    <dbReference type="NCBI Taxonomy" id="41045"/>
    <lineage>
        <taxon>Eukaryota</taxon>
        <taxon>Sar</taxon>
        <taxon>Stramenopiles</taxon>
        <taxon>Oomycota</taxon>
        <taxon>Peronosporomycetes</taxon>
        <taxon>Pythiales</taxon>
        <taxon>Pythiaceae</taxon>
        <taxon>Pythium</taxon>
    </lineage>
</organism>
<evidence type="ECO:0000313" key="1">
    <source>
        <dbReference type="EMBL" id="TMW61388.1"/>
    </source>
</evidence>
<dbReference type="Gene3D" id="3.30.530.20">
    <property type="match status" value="1"/>
</dbReference>
<reference evidence="1" key="1">
    <citation type="submission" date="2019-03" db="EMBL/GenBank/DDBJ databases">
        <title>Long read genome sequence of the mycoparasitic Pythium oligandrum ATCC 38472 isolated from sugarbeet rhizosphere.</title>
        <authorList>
            <person name="Gaulin E."/>
        </authorList>
    </citation>
    <scope>NUCLEOTIDE SEQUENCE</scope>
    <source>
        <strain evidence="1">ATCC 38472_TT</strain>
    </source>
</reference>